<evidence type="ECO:0000256" key="9">
    <source>
        <dbReference type="SAM" id="Phobius"/>
    </source>
</evidence>
<keyword evidence="5 9" id="KW-0812">Transmembrane</keyword>
<dbReference type="PANTHER" id="PTHR30047:SF7">
    <property type="entry name" value="HIGH-AFFINITY CHOLINE TRANSPORT PROTEIN"/>
    <property type="match status" value="1"/>
</dbReference>
<feature type="compositionally biased region" description="Polar residues" evidence="8">
    <location>
        <begin position="7"/>
        <end position="16"/>
    </location>
</feature>
<evidence type="ECO:0000256" key="2">
    <source>
        <dbReference type="ARBA" id="ARBA00005658"/>
    </source>
</evidence>
<feature type="transmembrane region" description="Helical" evidence="9">
    <location>
        <begin position="188"/>
        <end position="206"/>
    </location>
</feature>
<dbReference type="PROSITE" id="PS01303">
    <property type="entry name" value="BCCT"/>
    <property type="match status" value="1"/>
</dbReference>
<gene>
    <name evidence="10" type="ORF">GCM10009799_34710</name>
</gene>
<feature type="region of interest" description="Disordered" evidence="8">
    <location>
        <begin position="1"/>
        <end position="21"/>
    </location>
</feature>
<comment type="caution">
    <text evidence="10">The sequence shown here is derived from an EMBL/GenBank/DDBJ whole genome shotgun (WGS) entry which is preliminary data.</text>
</comment>
<feature type="transmembrane region" description="Helical" evidence="9">
    <location>
        <begin position="395"/>
        <end position="418"/>
    </location>
</feature>
<dbReference type="InterPro" id="IPR018093">
    <property type="entry name" value="BCCT_CS"/>
</dbReference>
<feature type="compositionally biased region" description="Acidic residues" evidence="8">
    <location>
        <begin position="581"/>
        <end position="591"/>
    </location>
</feature>
<keyword evidence="4" id="KW-1003">Cell membrane</keyword>
<feature type="transmembrane region" description="Helical" evidence="9">
    <location>
        <begin position="518"/>
        <end position="538"/>
    </location>
</feature>
<feature type="transmembrane region" description="Helical" evidence="9">
    <location>
        <begin position="78"/>
        <end position="98"/>
    </location>
</feature>
<feature type="transmembrane region" description="Helical" evidence="9">
    <location>
        <begin position="488"/>
        <end position="506"/>
    </location>
</feature>
<dbReference type="EMBL" id="BAAAPC010000014">
    <property type="protein sequence ID" value="GAA2004482.1"/>
    <property type="molecule type" value="Genomic_DNA"/>
</dbReference>
<feature type="region of interest" description="Disordered" evidence="8">
    <location>
        <begin position="569"/>
        <end position="610"/>
    </location>
</feature>
<dbReference type="InterPro" id="IPR000060">
    <property type="entry name" value="BCCT_transptr"/>
</dbReference>
<evidence type="ECO:0000256" key="5">
    <source>
        <dbReference type="ARBA" id="ARBA00022692"/>
    </source>
</evidence>
<evidence type="ECO:0000256" key="1">
    <source>
        <dbReference type="ARBA" id="ARBA00004651"/>
    </source>
</evidence>
<keyword evidence="6 9" id="KW-1133">Transmembrane helix</keyword>
<evidence type="ECO:0000256" key="4">
    <source>
        <dbReference type="ARBA" id="ARBA00022475"/>
    </source>
</evidence>
<comment type="similarity">
    <text evidence="2">Belongs to the BCCT transporter (TC 2.A.15) family.</text>
</comment>
<accession>A0ABN2TBS7</accession>
<reference evidence="10 11" key="1">
    <citation type="journal article" date="2019" name="Int. J. Syst. Evol. Microbiol.">
        <title>The Global Catalogue of Microorganisms (GCM) 10K type strain sequencing project: providing services to taxonomists for standard genome sequencing and annotation.</title>
        <authorList>
            <consortium name="The Broad Institute Genomics Platform"/>
            <consortium name="The Broad Institute Genome Sequencing Center for Infectious Disease"/>
            <person name="Wu L."/>
            <person name="Ma J."/>
        </authorList>
    </citation>
    <scope>NUCLEOTIDE SEQUENCE [LARGE SCALE GENOMIC DNA]</scope>
    <source>
        <strain evidence="10 11">JCM 15313</strain>
    </source>
</reference>
<feature type="transmembrane region" description="Helical" evidence="9">
    <location>
        <begin position="234"/>
        <end position="255"/>
    </location>
</feature>
<evidence type="ECO:0000256" key="7">
    <source>
        <dbReference type="ARBA" id="ARBA00023136"/>
    </source>
</evidence>
<keyword evidence="11" id="KW-1185">Reference proteome</keyword>
<feature type="transmembrane region" description="Helical" evidence="9">
    <location>
        <begin position="307"/>
        <end position="330"/>
    </location>
</feature>
<feature type="transmembrane region" description="Helical" evidence="9">
    <location>
        <begin position="275"/>
        <end position="295"/>
    </location>
</feature>
<keyword evidence="3" id="KW-0813">Transport</keyword>
<organism evidence="10 11">
    <name type="scientific">Nocardiopsis rhodophaea</name>
    <dbReference type="NCBI Taxonomy" id="280238"/>
    <lineage>
        <taxon>Bacteria</taxon>
        <taxon>Bacillati</taxon>
        <taxon>Actinomycetota</taxon>
        <taxon>Actinomycetes</taxon>
        <taxon>Streptosporangiales</taxon>
        <taxon>Nocardiopsidaceae</taxon>
        <taxon>Nocardiopsis</taxon>
    </lineage>
</organism>
<evidence type="ECO:0000256" key="6">
    <source>
        <dbReference type="ARBA" id="ARBA00022989"/>
    </source>
</evidence>
<name>A0ABN2TBS7_9ACTN</name>
<dbReference type="PANTHER" id="PTHR30047">
    <property type="entry name" value="HIGH-AFFINITY CHOLINE TRANSPORT PROTEIN-RELATED"/>
    <property type="match status" value="1"/>
</dbReference>
<dbReference type="Proteomes" id="UP001501585">
    <property type="component" value="Unassembled WGS sequence"/>
</dbReference>
<feature type="transmembrane region" description="Helical" evidence="9">
    <location>
        <begin position="365"/>
        <end position="383"/>
    </location>
</feature>
<proteinExistence type="inferred from homology"/>
<evidence type="ECO:0000313" key="10">
    <source>
        <dbReference type="EMBL" id="GAA2004482.1"/>
    </source>
</evidence>
<sequence>MTVAFDNGSTPNTDEISTADLLWEPPETSKADRAPKTDRIVFGVSAVLALAFLAWGVIARDSLSKLSASAMQALIHNAGWGFVLASSGFVVFALWLAFSRYGNIRLGRDDEAPEFRTLSWIAMMFGAGMGIGLVFYGVSEPISHYLNAPPGTEPVSFFTDGANPGTEAAVQGQAIEHSMATTLFHWTLHPWSIYAVVGLAIAYGAFRRGRGQLISAAFTPLIGERHANGAVGRVIDIFALFATLFGTAASLGIGTLQIAGGLKELGWVDTITNPVLISVIGVLMVCFLLSAVSGVAKGIQWLSNTNLILAFLLLFFLLFAGATVFIFNLFPTAIGSYLNELFSMSARTADVGGDATETWLSGWTIFYWAWWISWSPFVGMFIARISRGRTIRQFIGGVILVPSALSLIWFCVMGGSALSMEQHGNGVSGADGAEAQLFALLGQYPAPTFMMLLTIVLIGIFFITGADSASIVMGTMSQRGAIRPQRKVTVFWGLMMGGVAAIMMLIGGSDALTGLQNLTIIVAAPFTIIIVLMCVALVRDLQRDPLVLRSAKGEEVVAAAVIAGAQDHDGDFQLEISPTDDSGDAAEETADADGASTPEDEAPAYTPTGS</sequence>
<feature type="transmembrane region" description="Helical" evidence="9">
    <location>
        <begin position="449"/>
        <end position="476"/>
    </location>
</feature>
<keyword evidence="7 9" id="KW-0472">Membrane</keyword>
<dbReference type="NCBIfam" id="TIGR00842">
    <property type="entry name" value="bcct"/>
    <property type="match status" value="1"/>
</dbReference>
<feature type="transmembrane region" description="Helical" evidence="9">
    <location>
        <begin position="118"/>
        <end position="138"/>
    </location>
</feature>
<evidence type="ECO:0000256" key="8">
    <source>
        <dbReference type="SAM" id="MobiDB-lite"/>
    </source>
</evidence>
<evidence type="ECO:0000313" key="11">
    <source>
        <dbReference type="Proteomes" id="UP001501585"/>
    </source>
</evidence>
<comment type="subcellular location">
    <subcellularLocation>
        <location evidence="1">Cell membrane</location>
        <topology evidence="1">Multi-pass membrane protein</topology>
    </subcellularLocation>
</comment>
<dbReference type="Pfam" id="PF02028">
    <property type="entry name" value="BCCT"/>
    <property type="match status" value="1"/>
</dbReference>
<protein>
    <submittedName>
        <fullName evidence="10">BCCT family transporter</fullName>
    </submittedName>
</protein>
<evidence type="ECO:0000256" key="3">
    <source>
        <dbReference type="ARBA" id="ARBA00022448"/>
    </source>
</evidence>
<feature type="transmembrane region" description="Helical" evidence="9">
    <location>
        <begin position="40"/>
        <end position="58"/>
    </location>
</feature>